<proteinExistence type="predicted"/>
<keyword evidence="2" id="KW-0503">Monooxygenase</keyword>
<organism evidence="2 3">
    <name type="scientific">Enhygromyxa salina</name>
    <dbReference type="NCBI Taxonomy" id="215803"/>
    <lineage>
        <taxon>Bacteria</taxon>
        <taxon>Pseudomonadati</taxon>
        <taxon>Myxococcota</taxon>
        <taxon>Polyangia</taxon>
        <taxon>Nannocystales</taxon>
        <taxon>Nannocystaceae</taxon>
        <taxon>Enhygromyxa</taxon>
    </lineage>
</organism>
<dbReference type="EMBL" id="PVNK01000305">
    <property type="protein sequence ID" value="PRP90023.1"/>
    <property type="molecule type" value="Genomic_DNA"/>
</dbReference>
<comment type="caution">
    <text evidence="2">The sequence shown here is derived from an EMBL/GenBank/DDBJ whole genome shotgun (WGS) entry which is preliminary data.</text>
</comment>
<accession>A0A2S9XAZ9</accession>
<feature type="domain" description="ABM" evidence="1">
    <location>
        <begin position="2"/>
        <end position="89"/>
    </location>
</feature>
<keyword evidence="2" id="KW-0560">Oxidoreductase</keyword>
<dbReference type="GO" id="GO:0004497">
    <property type="term" value="F:monooxygenase activity"/>
    <property type="evidence" value="ECO:0007669"/>
    <property type="project" value="UniProtKB-KW"/>
</dbReference>
<evidence type="ECO:0000313" key="3">
    <source>
        <dbReference type="Proteomes" id="UP000237968"/>
    </source>
</evidence>
<dbReference type="Proteomes" id="UP000237968">
    <property type="component" value="Unassembled WGS sequence"/>
</dbReference>
<gene>
    <name evidence="2" type="ORF">ENSA5_68640</name>
</gene>
<dbReference type="InterPro" id="IPR011008">
    <property type="entry name" value="Dimeric_a/b-barrel"/>
</dbReference>
<dbReference type="PROSITE" id="PS51725">
    <property type="entry name" value="ABM"/>
    <property type="match status" value="1"/>
</dbReference>
<dbReference type="RefSeq" id="WP_106395988.1">
    <property type="nucleotide sequence ID" value="NZ_PVNK01000305.1"/>
</dbReference>
<sequence>MYAITIVFQPLPGRTQELIDLSLAIVGPSRAEPDNLFFDVLISEDRNELVFYEAYADEAGFARHMDAAHTKAWQVQALPMILESSIRFPAHRSLAPVP</sequence>
<evidence type="ECO:0000259" key="1">
    <source>
        <dbReference type="PROSITE" id="PS51725"/>
    </source>
</evidence>
<dbReference type="SUPFAM" id="SSF54909">
    <property type="entry name" value="Dimeric alpha+beta barrel"/>
    <property type="match status" value="1"/>
</dbReference>
<dbReference type="Pfam" id="PF03992">
    <property type="entry name" value="ABM"/>
    <property type="match status" value="1"/>
</dbReference>
<evidence type="ECO:0000313" key="2">
    <source>
        <dbReference type="EMBL" id="PRP90023.1"/>
    </source>
</evidence>
<dbReference type="OrthoDB" id="9812192at2"/>
<dbReference type="InterPro" id="IPR007138">
    <property type="entry name" value="ABM_dom"/>
</dbReference>
<keyword evidence="3" id="KW-1185">Reference proteome</keyword>
<dbReference type="AlphaFoldDB" id="A0A2S9XAZ9"/>
<protein>
    <submittedName>
        <fullName evidence="2">Antibiotic biosynthesis monooxygenase</fullName>
    </submittedName>
</protein>
<dbReference type="Gene3D" id="3.30.70.100">
    <property type="match status" value="1"/>
</dbReference>
<reference evidence="2 3" key="1">
    <citation type="submission" date="2018-03" db="EMBL/GenBank/DDBJ databases">
        <title>Draft Genome Sequences of the Obligatory Marine Myxobacteria Enhygromyxa salina SWB005.</title>
        <authorList>
            <person name="Poehlein A."/>
            <person name="Moghaddam J.A."/>
            <person name="Harms H."/>
            <person name="Alanjari M."/>
            <person name="Koenig G.M."/>
            <person name="Daniel R."/>
            <person name="Schaeberle T.F."/>
        </authorList>
    </citation>
    <scope>NUCLEOTIDE SEQUENCE [LARGE SCALE GENOMIC DNA]</scope>
    <source>
        <strain evidence="2 3">SWB005</strain>
    </source>
</reference>
<name>A0A2S9XAZ9_9BACT</name>